<organism evidence="1 2">
    <name type="scientific">Lepraria finkii</name>
    <dbReference type="NCBI Taxonomy" id="1340010"/>
    <lineage>
        <taxon>Eukaryota</taxon>
        <taxon>Fungi</taxon>
        <taxon>Dikarya</taxon>
        <taxon>Ascomycota</taxon>
        <taxon>Pezizomycotina</taxon>
        <taxon>Lecanoromycetes</taxon>
        <taxon>OSLEUM clade</taxon>
        <taxon>Lecanoromycetidae</taxon>
        <taxon>Lecanorales</taxon>
        <taxon>Lecanorineae</taxon>
        <taxon>Stereocaulaceae</taxon>
        <taxon>Lepraria</taxon>
    </lineage>
</organism>
<protein>
    <submittedName>
        <fullName evidence="1">Uncharacterized protein</fullName>
    </submittedName>
</protein>
<evidence type="ECO:0000313" key="2">
    <source>
        <dbReference type="Proteomes" id="UP001590951"/>
    </source>
</evidence>
<name>A0ABR4B1N7_9LECA</name>
<proteinExistence type="predicted"/>
<sequence length="88" mass="9822">MEARGARDAFFVGTKKKSTSNDNVMLVGSVKTTGGHVEALKMLTSTMIRHYTGVLRANEKLTRAMHRNLIMELIRGESKALFIYFLCG</sequence>
<comment type="caution">
    <text evidence="1">The sequence shown here is derived from an EMBL/GenBank/DDBJ whole genome shotgun (WGS) entry which is preliminary data.</text>
</comment>
<accession>A0ABR4B1N7</accession>
<evidence type="ECO:0000313" key="1">
    <source>
        <dbReference type="EMBL" id="KAL2051655.1"/>
    </source>
</evidence>
<reference evidence="1 2" key="1">
    <citation type="submission" date="2024-09" db="EMBL/GenBank/DDBJ databases">
        <title>Rethinking Asexuality: The Enigmatic Case of Functional Sexual Genes in Lepraria (Stereocaulaceae).</title>
        <authorList>
            <person name="Doellman M."/>
            <person name="Sun Y."/>
            <person name="Barcenas-Pena A."/>
            <person name="Lumbsch H.T."/>
            <person name="Grewe F."/>
        </authorList>
    </citation>
    <scope>NUCLEOTIDE SEQUENCE [LARGE SCALE GENOMIC DNA]</scope>
    <source>
        <strain evidence="1 2">Grewe 0041</strain>
    </source>
</reference>
<dbReference type="EMBL" id="JBHFEH010000033">
    <property type="protein sequence ID" value="KAL2051655.1"/>
    <property type="molecule type" value="Genomic_DNA"/>
</dbReference>
<gene>
    <name evidence="1" type="ORF">ABVK25_008069</name>
</gene>
<dbReference type="Proteomes" id="UP001590951">
    <property type="component" value="Unassembled WGS sequence"/>
</dbReference>
<keyword evidence="2" id="KW-1185">Reference proteome</keyword>